<reference evidence="1 2" key="1">
    <citation type="journal article" date="2021" name="BMC Biol.">
        <title>Horizontally acquired antibacterial genes associated with adaptive radiation of ladybird beetles.</title>
        <authorList>
            <person name="Li H.S."/>
            <person name="Tang X.F."/>
            <person name="Huang Y.H."/>
            <person name="Xu Z.Y."/>
            <person name="Chen M.L."/>
            <person name="Du X.Y."/>
            <person name="Qiu B.Y."/>
            <person name="Chen P.T."/>
            <person name="Zhang W."/>
            <person name="Slipinski A."/>
            <person name="Escalona H.E."/>
            <person name="Waterhouse R.M."/>
            <person name="Zwick A."/>
            <person name="Pang H."/>
        </authorList>
    </citation>
    <scope>NUCLEOTIDE SEQUENCE [LARGE SCALE GENOMIC DNA]</scope>
    <source>
        <strain evidence="1">SYSU2018</strain>
    </source>
</reference>
<proteinExistence type="predicted"/>
<dbReference type="Proteomes" id="UP001516400">
    <property type="component" value="Unassembled WGS sequence"/>
</dbReference>
<comment type="caution">
    <text evidence="1">The sequence shown here is derived from an EMBL/GenBank/DDBJ whole genome shotgun (WGS) entry which is preliminary data.</text>
</comment>
<dbReference type="EMBL" id="JABFTP020000062">
    <property type="protein sequence ID" value="KAL3272955.1"/>
    <property type="molecule type" value="Genomic_DNA"/>
</dbReference>
<protein>
    <submittedName>
        <fullName evidence="1">Uncharacterized protein</fullName>
    </submittedName>
</protein>
<evidence type="ECO:0000313" key="2">
    <source>
        <dbReference type="Proteomes" id="UP001516400"/>
    </source>
</evidence>
<accession>A0ABD2N2G3</accession>
<name>A0ABD2N2G3_9CUCU</name>
<keyword evidence="2" id="KW-1185">Reference proteome</keyword>
<gene>
    <name evidence="1" type="ORF">HHI36_014412</name>
</gene>
<sequence length="102" mass="11538">MGTYYTQAIKSWMRSHSSSSVTQYQVGRLINEPYERAATIANIVYGFKATVTWFVNRNIFQDHHFAPAGALVTNVISAGRNNSPLFCTPPFSREYNVPFISQ</sequence>
<dbReference type="AlphaFoldDB" id="A0ABD2N2G3"/>
<organism evidence="1 2">
    <name type="scientific">Cryptolaemus montrouzieri</name>
    <dbReference type="NCBI Taxonomy" id="559131"/>
    <lineage>
        <taxon>Eukaryota</taxon>
        <taxon>Metazoa</taxon>
        <taxon>Ecdysozoa</taxon>
        <taxon>Arthropoda</taxon>
        <taxon>Hexapoda</taxon>
        <taxon>Insecta</taxon>
        <taxon>Pterygota</taxon>
        <taxon>Neoptera</taxon>
        <taxon>Endopterygota</taxon>
        <taxon>Coleoptera</taxon>
        <taxon>Polyphaga</taxon>
        <taxon>Cucujiformia</taxon>
        <taxon>Coccinelloidea</taxon>
        <taxon>Coccinellidae</taxon>
        <taxon>Scymninae</taxon>
        <taxon>Scymnini</taxon>
        <taxon>Cryptolaemus</taxon>
    </lineage>
</organism>
<evidence type="ECO:0000313" key="1">
    <source>
        <dbReference type="EMBL" id="KAL3272955.1"/>
    </source>
</evidence>
<feature type="non-terminal residue" evidence="1">
    <location>
        <position position="102"/>
    </location>
</feature>